<organism evidence="3">
    <name type="scientific">viral metagenome</name>
    <dbReference type="NCBI Taxonomy" id="1070528"/>
    <lineage>
        <taxon>unclassified sequences</taxon>
        <taxon>metagenomes</taxon>
        <taxon>organismal metagenomes</taxon>
    </lineage>
</organism>
<dbReference type="Pfam" id="PF08241">
    <property type="entry name" value="Methyltransf_11"/>
    <property type="match status" value="1"/>
</dbReference>
<dbReference type="Gene3D" id="3.40.50.150">
    <property type="entry name" value="Vaccinia Virus protein VP39"/>
    <property type="match status" value="1"/>
</dbReference>
<dbReference type="CDD" id="cd02440">
    <property type="entry name" value="AdoMet_MTases"/>
    <property type="match status" value="1"/>
</dbReference>
<dbReference type="InterPro" id="IPR029063">
    <property type="entry name" value="SAM-dependent_MTases_sf"/>
</dbReference>
<accession>A0A6C0C3G1</accession>
<dbReference type="GO" id="GO:0008757">
    <property type="term" value="F:S-adenosylmethionine-dependent methyltransferase activity"/>
    <property type="evidence" value="ECO:0007669"/>
    <property type="project" value="InterPro"/>
</dbReference>
<sequence length="316" mass="37597">MLTNLYNFITISTYKNQILQPLVFISFIAIVYLVYKYLMVPEYEYVEGFDQKCPYLFKEEQSIYDDFYAEIYDKLFCNQERSYHEMVEMIDMTHPSINKSNMLDLGSGTGCLMNHFKSQGYNIHGLELSESMINKSHEQYDNLNIRRGNAYDPLTFEPNTFSHVMCTNMTVYEFEDKYKLFNNVNRWLKHNGYFIVHLVNVKEFDTTIPAAKPKLIMNPQRFSKERITKSKIEFDGYSYEGSYDIKPKRNKIIVNELFEDYENKQKREQEHTLYTEPIDTIVSIAQKCGFHNHAKAKMLNINGDNYQFLYVFEKIH</sequence>
<protein>
    <recommendedName>
        <fullName evidence="2">Methyltransferase type 11 domain-containing protein</fullName>
    </recommendedName>
</protein>
<feature type="domain" description="Methyltransferase type 11" evidence="2">
    <location>
        <begin position="103"/>
        <end position="196"/>
    </location>
</feature>
<proteinExistence type="predicted"/>
<evidence type="ECO:0000256" key="1">
    <source>
        <dbReference type="SAM" id="Phobius"/>
    </source>
</evidence>
<evidence type="ECO:0000313" key="3">
    <source>
        <dbReference type="EMBL" id="QHS98299.1"/>
    </source>
</evidence>
<reference evidence="3" key="1">
    <citation type="journal article" date="2020" name="Nature">
        <title>Giant virus diversity and host interactions through global metagenomics.</title>
        <authorList>
            <person name="Schulz F."/>
            <person name="Roux S."/>
            <person name="Paez-Espino D."/>
            <person name="Jungbluth S."/>
            <person name="Walsh D.A."/>
            <person name="Denef V.J."/>
            <person name="McMahon K.D."/>
            <person name="Konstantinidis K.T."/>
            <person name="Eloe-Fadrosh E.A."/>
            <person name="Kyrpides N.C."/>
            <person name="Woyke T."/>
        </authorList>
    </citation>
    <scope>NUCLEOTIDE SEQUENCE</scope>
    <source>
        <strain evidence="3">GVMAG-M-3300020182-84</strain>
    </source>
</reference>
<evidence type="ECO:0000259" key="2">
    <source>
        <dbReference type="Pfam" id="PF08241"/>
    </source>
</evidence>
<name>A0A6C0C3G1_9ZZZZ</name>
<dbReference type="SUPFAM" id="SSF53335">
    <property type="entry name" value="S-adenosyl-L-methionine-dependent methyltransferases"/>
    <property type="match status" value="1"/>
</dbReference>
<dbReference type="AlphaFoldDB" id="A0A6C0C3G1"/>
<feature type="transmembrane region" description="Helical" evidence="1">
    <location>
        <begin position="18"/>
        <end position="35"/>
    </location>
</feature>
<keyword evidence="1" id="KW-0472">Membrane</keyword>
<keyword evidence="1" id="KW-0812">Transmembrane</keyword>
<dbReference type="InterPro" id="IPR013216">
    <property type="entry name" value="Methyltransf_11"/>
</dbReference>
<dbReference type="EMBL" id="MN739313">
    <property type="protein sequence ID" value="QHS98299.1"/>
    <property type="molecule type" value="Genomic_DNA"/>
</dbReference>
<keyword evidence="1" id="KW-1133">Transmembrane helix</keyword>